<evidence type="ECO:0000313" key="3">
    <source>
        <dbReference type="Proteomes" id="UP001056386"/>
    </source>
</evidence>
<organism evidence="2 3">
    <name type="scientific">Burkholderia glumae</name>
    <name type="common">Pseudomonas glumae</name>
    <dbReference type="NCBI Taxonomy" id="337"/>
    <lineage>
        <taxon>Bacteria</taxon>
        <taxon>Pseudomonadati</taxon>
        <taxon>Pseudomonadota</taxon>
        <taxon>Betaproteobacteria</taxon>
        <taxon>Burkholderiales</taxon>
        <taxon>Burkholderiaceae</taxon>
        <taxon>Burkholderia</taxon>
    </lineage>
</organism>
<dbReference type="RefSeq" id="WP_196251697.1">
    <property type="nucleotide sequence ID" value="NZ_CP021074.1"/>
</dbReference>
<evidence type="ECO:0000313" key="2">
    <source>
        <dbReference type="EMBL" id="USS47229.1"/>
    </source>
</evidence>
<gene>
    <name evidence="2" type="ORF">NFI99_20405</name>
</gene>
<keyword evidence="1" id="KW-0175">Coiled coil</keyword>
<dbReference type="Pfam" id="PF13148">
    <property type="entry name" value="DUF3987"/>
    <property type="match status" value="1"/>
</dbReference>
<reference evidence="2" key="1">
    <citation type="submission" date="2022-06" db="EMBL/GenBank/DDBJ databases">
        <title>Draft genome sequence of Burkholderia glumae strain GR20004 isolated from rice panicle showing bacterial panicle blight.</title>
        <authorList>
            <person name="Choi S.Y."/>
            <person name="Lee Y.H."/>
        </authorList>
    </citation>
    <scope>NUCLEOTIDE SEQUENCE</scope>
    <source>
        <strain evidence="2">GR20004</strain>
    </source>
</reference>
<keyword evidence="3" id="KW-1185">Reference proteome</keyword>
<dbReference type="InterPro" id="IPR025048">
    <property type="entry name" value="DUF3987"/>
</dbReference>
<feature type="coiled-coil region" evidence="1">
    <location>
        <begin position="116"/>
        <end position="179"/>
    </location>
</feature>
<accession>A0ABY5BLI8</accession>
<name>A0ABY5BLI8_BURGL</name>
<protein>
    <submittedName>
        <fullName evidence="2">YfjI family protein</fullName>
    </submittedName>
</protein>
<evidence type="ECO:0000256" key="1">
    <source>
        <dbReference type="SAM" id="Coils"/>
    </source>
</evidence>
<sequence length="568" mass="64029">MSTFHLTALENQGGDTLSFPDYKIATDFPLDALPESIRAAVIEICRRDKLAAPIAVQAALAAVSVACQDLVLVDRGFGEESVCSLFMLVVADSGARKTRADRAVTPTIEAYDRQAKVEYERQKAAYEVELKDRQDMERGLQRTLMTLIRKARSTSKGKDEDVEALLAQIKQELGELRSEPFQYPKPKCRRMLYSAISIRELERALCENWPAAGLISNEAADFLNARSDSDMARLDRLWDGQGIDVVGKTPRDSFAVSDPRLTMSLMIQPSVFDGFLEKKGERAKAIGFIPRMLIARPETVYGMRRIDSAAQRPTVWIDRFNSRIRELLDAGSLDIAARARNRVCLRFSAAAQLRWEREHDEKESGMADGGRYVYEREFVNRYSEHVARLAALFHFFASVRIEHANSAGSRFGVDPEIGEQTLIDAIKVADWYLGEFSRIFNPDKSIKDAAKYVYKKLLERVAVANGGRVPEVATTGDMNIKIRSNELRGFCHRYGLKDNPTFYDAVLTWLKERGIINRRSEKIGTSAKGTEFVLIDLSLFNHGYRLVDDGSADEFLPFLKQAQARRSP</sequence>
<dbReference type="Proteomes" id="UP001056386">
    <property type="component" value="Chromosome 1"/>
</dbReference>
<dbReference type="EMBL" id="CP099587">
    <property type="protein sequence ID" value="USS47229.1"/>
    <property type="molecule type" value="Genomic_DNA"/>
</dbReference>
<proteinExistence type="predicted"/>